<accession>A0ABT8AML4</accession>
<feature type="domain" description="SMP-30/Gluconolactonase/LRE-like region" evidence="2">
    <location>
        <begin position="80"/>
        <end position="266"/>
    </location>
</feature>
<dbReference type="Gene3D" id="2.120.10.30">
    <property type="entry name" value="TolB, C-terminal domain"/>
    <property type="match status" value="1"/>
</dbReference>
<dbReference type="Pfam" id="PF08450">
    <property type="entry name" value="SGL"/>
    <property type="match status" value="1"/>
</dbReference>
<dbReference type="InterPro" id="IPR013658">
    <property type="entry name" value="SGL"/>
</dbReference>
<evidence type="ECO:0000259" key="2">
    <source>
        <dbReference type="Pfam" id="PF08450"/>
    </source>
</evidence>
<gene>
    <name evidence="3" type="ORF">QWZ18_09230</name>
</gene>
<dbReference type="PANTHER" id="PTHR47572:SF4">
    <property type="entry name" value="LACTONASE DRP35"/>
    <property type="match status" value="1"/>
</dbReference>
<name>A0ABT8AML4_9HYPH</name>
<evidence type="ECO:0000313" key="3">
    <source>
        <dbReference type="EMBL" id="MDN3570806.1"/>
    </source>
</evidence>
<protein>
    <submittedName>
        <fullName evidence="3">SMP-30/gluconolactonase/LRE family protein</fullName>
    </submittedName>
</protein>
<reference evidence="4" key="1">
    <citation type="journal article" date="2019" name="Int. J. Syst. Evol. Microbiol.">
        <title>The Global Catalogue of Microorganisms (GCM) 10K type strain sequencing project: providing services to taxonomists for standard genome sequencing and annotation.</title>
        <authorList>
            <consortium name="The Broad Institute Genomics Platform"/>
            <consortium name="The Broad Institute Genome Sequencing Center for Infectious Disease"/>
            <person name="Wu L."/>
            <person name="Ma J."/>
        </authorList>
    </citation>
    <scope>NUCLEOTIDE SEQUENCE [LARGE SCALE GENOMIC DNA]</scope>
    <source>
        <strain evidence="4">CECT 7806</strain>
    </source>
</reference>
<dbReference type="EMBL" id="JAUFPT010000024">
    <property type="protein sequence ID" value="MDN3570806.1"/>
    <property type="molecule type" value="Genomic_DNA"/>
</dbReference>
<keyword evidence="1" id="KW-0378">Hydrolase</keyword>
<proteinExistence type="predicted"/>
<dbReference type="SUPFAM" id="SSF63829">
    <property type="entry name" value="Calcium-dependent phosphotriesterase"/>
    <property type="match status" value="1"/>
</dbReference>
<keyword evidence="4" id="KW-1185">Reference proteome</keyword>
<dbReference type="Proteomes" id="UP001244297">
    <property type="component" value="Unassembled WGS sequence"/>
</dbReference>
<comment type="caution">
    <text evidence="3">The sequence shown here is derived from an EMBL/GenBank/DDBJ whole genome shotgun (WGS) entry which is preliminary data.</text>
</comment>
<dbReference type="InterPro" id="IPR051262">
    <property type="entry name" value="SMP-30/CGR1_Lactonase"/>
</dbReference>
<sequence>MASKDASGHNPLLDWRPDPSAIAFVGRDLQRPECILAVPDGTLFTADARGGVMRIAPDGTQRLIAQEGPHPPDAPAASPSLLDGTLPNGLAFDRNGDFLISNFGTDRLERMDGTGRTTVLLDSIEGTPLGKVNFVLRDSRNRLWVTVSTRVNPWSDAIRKDLDDGYVVLIDARGARIVADGLHFTNELRLDAREAWLYVAETTAKRITRFRVTADGSLVDREIFGPSSLGRGLIDGIAFDACGNLWGTMILADRLIALTPRGDLIELLDDGDRAGLDRFEAAFATGRPVPFETMSGCGERWRR</sequence>
<organism evidence="3 4">
    <name type="scientific">Methylobacterium longum</name>
    <dbReference type="NCBI Taxonomy" id="767694"/>
    <lineage>
        <taxon>Bacteria</taxon>
        <taxon>Pseudomonadati</taxon>
        <taxon>Pseudomonadota</taxon>
        <taxon>Alphaproteobacteria</taxon>
        <taxon>Hyphomicrobiales</taxon>
        <taxon>Methylobacteriaceae</taxon>
        <taxon>Methylobacterium</taxon>
    </lineage>
</organism>
<dbReference type="PANTHER" id="PTHR47572">
    <property type="entry name" value="LIPOPROTEIN-RELATED"/>
    <property type="match status" value="1"/>
</dbReference>
<evidence type="ECO:0000256" key="1">
    <source>
        <dbReference type="ARBA" id="ARBA00022801"/>
    </source>
</evidence>
<evidence type="ECO:0000313" key="4">
    <source>
        <dbReference type="Proteomes" id="UP001244297"/>
    </source>
</evidence>
<dbReference type="RefSeq" id="WP_238291258.1">
    <property type="nucleotide sequence ID" value="NZ_BPQS01000035.1"/>
</dbReference>
<dbReference type="InterPro" id="IPR011042">
    <property type="entry name" value="6-blade_b-propeller_TolB-like"/>
</dbReference>